<reference evidence="1" key="1">
    <citation type="submission" date="2017-05" db="UniProtKB">
        <authorList>
            <consortium name="EnsemblMetazoa"/>
        </authorList>
    </citation>
    <scope>IDENTIFICATION</scope>
</reference>
<organism evidence="1">
    <name type="scientific">Amphimedon queenslandica</name>
    <name type="common">Sponge</name>
    <dbReference type="NCBI Taxonomy" id="400682"/>
    <lineage>
        <taxon>Eukaryota</taxon>
        <taxon>Metazoa</taxon>
        <taxon>Porifera</taxon>
        <taxon>Demospongiae</taxon>
        <taxon>Heteroscleromorpha</taxon>
        <taxon>Haplosclerida</taxon>
        <taxon>Niphatidae</taxon>
        <taxon>Amphimedon</taxon>
    </lineage>
</organism>
<evidence type="ECO:0000313" key="1">
    <source>
        <dbReference type="EnsemblMetazoa" id="Aqu2.1.04863_001"/>
    </source>
</evidence>
<dbReference type="EnsemblMetazoa" id="Aqu2.1.04863_001">
    <property type="protein sequence ID" value="Aqu2.1.04863_001"/>
    <property type="gene ID" value="Aqu2.1.04863"/>
</dbReference>
<name>A0A1X7SS09_AMPQE</name>
<protein>
    <recommendedName>
        <fullName evidence="2">SH3 domain-containing protein</fullName>
    </recommendedName>
</protein>
<dbReference type="InParanoid" id="A0A1X7SS09"/>
<dbReference type="AlphaFoldDB" id="A0A1X7SS09"/>
<accession>A0A1X7SS09</accession>
<proteinExistence type="predicted"/>
<sequence length="118" mass="14024">REKALLEYKKEIELLQENISITRKQLLMSQKANIHKTGQCKQTPTATRTAKSIYTSCIDYQGIYSHHLGFSEGEQLEIYDKCDIFYGEEDPWHLVMRETFQVVVFTQCWSHFNCWSFY</sequence>
<evidence type="ECO:0008006" key="2">
    <source>
        <dbReference type="Google" id="ProtNLM"/>
    </source>
</evidence>